<dbReference type="Gene3D" id="3.10.100.10">
    <property type="entry name" value="Mannose-Binding Protein A, subunit A"/>
    <property type="match status" value="1"/>
</dbReference>
<dbReference type="CDD" id="cd00037">
    <property type="entry name" value="CLECT"/>
    <property type="match status" value="1"/>
</dbReference>
<dbReference type="AlphaFoldDB" id="A0A6S7JHX7"/>
<dbReference type="EMBL" id="CACRXK020015574">
    <property type="protein sequence ID" value="CAB4028580.1"/>
    <property type="molecule type" value="Genomic_DNA"/>
</dbReference>
<name>A0A6S7JHX7_PARCT</name>
<organism evidence="1 2">
    <name type="scientific">Paramuricea clavata</name>
    <name type="common">Red gorgonian</name>
    <name type="synonym">Violescent sea-whip</name>
    <dbReference type="NCBI Taxonomy" id="317549"/>
    <lineage>
        <taxon>Eukaryota</taxon>
        <taxon>Metazoa</taxon>
        <taxon>Cnidaria</taxon>
        <taxon>Anthozoa</taxon>
        <taxon>Octocorallia</taxon>
        <taxon>Malacalcyonacea</taxon>
        <taxon>Plexauridae</taxon>
        <taxon>Paramuricea</taxon>
    </lineage>
</organism>
<dbReference type="OrthoDB" id="441660at2759"/>
<dbReference type="Pfam" id="PF00059">
    <property type="entry name" value="Lectin_C"/>
    <property type="match status" value="1"/>
</dbReference>
<dbReference type="InterPro" id="IPR050111">
    <property type="entry name" value="C-type_lectin/snaclec_domain"/>
</dbReference>
<feature type="non-terminal residue" evidence="1">
    <location>
        <position position="1"/>
    </location>
</feature>
<dbReference type="Proteomes" id="UP001152795">
    <property type="component" value="Unassembled WGS sequence"/>
</dbReference>
<dbReference type="SMART" id="SM00034">
    <property type="entry name" value="CLECT"/>
    <property type="match status" value="1"/>
</dbReference>
<protein>
    <submittedName>
        <fullName evidence="1">Uncharacterized protein</fullName>
    </submittedName>
</protein>
<gene>
    <name evidence="1" type="ORF">PACLA_8A084327</name>
</gene>
<accession>A0A6S7JHX7</accession>
<dbReference type="PROSITE" id="PS50041">
    <property type="entry name" value="C_TYPE_LECTIN_2"/>
    <property type="match status" value="1"/>
</dbReference>
<proteinExistence type="predicted"/>
<comment type="caution">
    <text evidence="1">The sequence shown here is derived from an EMBL/GenBank/DDBJ whole genome shotgun (WGS) entry which is preliminary data.</text>
</comment>
<dbReference type="InterPro" id="IPR016186">
    <property type="entry name" value="C-type_lectin-like/link_sf"/>
</dbReference>
<dbReference type="InterPro" id="IPR016187">
    <property type="entry name" value="CTDL_fold"/>
</dbReference>
<keyword evidence="2" id="KW-1185">Reference proteome</keyword>
<reference evidence="1" key="1">
    <citation type="submission" date="2020-04" db="EMBL/GenBank/DDBJ databases">
        <authorList>
            <person name="Alioto T."/>
            <person name="Alioto T."/>
            <person name="Gomez Garrido J."/>
        </authorList>
    </citation>
    <scope>NUCLEOTIDE SEQUENCE</scope>
    <source>
        <strain evidence="1">A484AB</strain>
    </source>
</reference>
<evidence type="ECO:0000313" key="1">
    <source>
        <dbReference type="EMBL" id="CAB4028580.1"/>
    </source>
</evidence>
<dbReference type="InterPro" id="IPR001304">
    <property type="entry name" value="C-type_lectin-like"/>
</dbReference>
<dbReference type="SUPFAM" id="SSF56436">
    <property type="entry name" value="C-type lectin-like"/>
    <property type="match status" value="1"/>
</dbReference>
<evidence type="ECO:0000313" key="2">
    <source>
        <dbReference type="Proteomes" id="UP001152795"/>
    </source>
</evidence>
<sequence length="132" mass="15131">AVCPSNSIQINGHCYYLNYKTGSWNEARKECRYRGGDLAVPNSSEINDQIFQLIKVLGDRTAWIGVHRDENKKFITTSGVSVSYKNWDTGEPNNYRGKEEDCVEMYAISDKAGKWNDELCSYNRRYVCELAV</sequence>
<dbReference type="PANTHER" id="PTHR22803">
    <property type="entry name" value="MANNOSE, PHOSPHOLIPASE, LECTIN RECEPTOR RELATED"/>
    <property type="match status" value="1"/>
</dbReference>